<comment type="caution">
    <text evidence="1">The sequence shown here is derived from an EMBL/GenBank/DDBJ whole genome shotgun (WGS) entry which is preliminary data.</text>
</comment>
<reference evidence="1 2" key="1">
    <citation type="submission" date="2019-05" db="EMBL/GenBank/DDBJ databases">
        <title>Another draft genome of Portunus trituberculatus and its Hox gene families provides insights of decapod evolution.</title>
        <authorList>
            <person name="Jeong J.-H."/>
            <person name="Song I."/>
            <person name="Kim S."/>
            <person name="Choi T."/>
            <person name="Kim D."/>
            <person name="Ryu S."/>
            <person name="Kim W."/>
        </authorList>
    </citation>
    <scope>NUCLEOTIDE SEQUENCE [LARGE SCALE GENOMIC DNA]</scope>
    <source>
        <tissue evidence="1">Muscle</tissue>
    </source>
</reference>
<dbReference type="EMBL" id="VSRR010007259">
    <property type="protein sequence ID" value="MPC46540.1"/>
    <property type="molecule type" value="Genomic_DNA"/>
</dbReference>
<name>A0A5B7FG10_PORTR</name>
<accession>A0A5B7FG10</accession>
<evidence type="ECO:0000313" key="2">
    <source>
        <dbReference type="Proteomes" id="UP000324222"/>
    </source>
</evidence>
<evidence type="ECO:0000313" key="1">
    <source>
        <dbReference type="EMBL" id="MPC46540.1"/>
    </source>
</evidence>
<gene>
    <name evidence="1" type="ORF">E2C01_040260</name>
</gene>
<dbReference type="AlphaFoldDB" id="A0A5B7FG10"/>
<organism evidence="1 2">
    <name type="scientific">Portunus trituberculatus</name>
    <name type="common">Swimming crab</name>
    <name type="synonym">Neptunus trituberculatus</name>
    <dbReference type="NCBI Taxonomy" id="210409"/>
    <lineage>
        <taxon>Eukaryota</taxon>
        <taxon>Metazoa</taxon>
        <taxon>Ecdysozoa</taxon>
        <taxon>Arthropoda</taxon>
        <taxon>Crustacea</taxon>
        <taxon>Multicrustacea</taxon>
        <taxon>Malacostraca</taxon>
        <taxon>Eumalacostraca</taxon>
        <taxon>Eucarida</taxon>
        <taxon>Decapoda</taxon>
        <taxon>Pleocyemata</taxon>
        <taxon>Brachyura</taxon>
        <taxon>Eubrachyura</taxon>
        <taxon>Portunoidea</taxon>
        <taxon>Portunidae</taxon>
        <taxon>Portuninae</taxon>
        <taxon>Portunus</taxon>
    </lineage>
</organism>
<proteinExistence type="predicted"/>
<sequence length="77" mass="8866">MSRRLRETVRDIPGLSDQCYPVRCEATNYGSLRCHSCHNESLRCHGCHNEEFHSDNTTYMETTNRCDVALITVKESS</sequence>
<protein>
    <submittedName>
        <fullName evidence="1">Uncharacterized protein</fullName>
    </submittedName>
</protein>
<dbReference type="Proteomes" id="UP000324222">
    <property type="component" value="Unassembled WGS sequence"/>
</dbReference>
<keyword evidence="2" id="KW-1185">Reference proteome</keyword>